<dbReference type="InterPro" id="IPR001584">
    <property type="entry name" value="Integrase_cat-core"/>
</dbReference>
<dbReference type="EMBL" id="CP144747">
    <property type="protein sequence ID" value="WVZ63747.1"/>
    <property type="molecule type" value="Genomic_DNA"/>
</dbReference>
<dbReference type="Pfam" id="PF13976">
    <property type="entry name" value="gag_pre-integrs"/>
    <property type="match status" value="1"/>
</dbReference>
<dbReference type="AlphaFoldDB" id="A0AAQ3WJC3"/>
<dbReference type="GO" id="GO:0015074">
    <property type="term" value="P:DNA integration"/>
    <property type="evidence" value="ECO:0007669"/>
    <property type="project" value="InterPro"/>
</dbReference>
<keyword evidence="3" id="KW-1185">Reference proteome</keyword>
<organism evidence="2 3">
    <name type="scientific">Paspalum notatum var. saurae</name>
    <dbReference type="NCBI Taxonomy" id="547442"/>
    <lineage>
        <taxon>Eukaryota</taxon>
        <taxon>Viridiplantae</taxon>
        <taxon>Streptophyta</taxon>
        <taxon>Embryophyta</taxon>
        <taxon>Tracheophyta</taxon>
        <taxon>Spermatophyta</taxon>
        <taxon>Magnoliopsida</taxon>
        <taxon>Liliopsida</taxon>
        <taxon>Poales</taxon>
        <taxon>Poaceae</taxon>
        <taxon>PACMAD clade</taxon>
        <taxon>Panicoideae</taxon>
        <taxon>Andropogonodae</taxon>
        <taxon>Paspaleae</taxon>
        <taxon>Paspalinae</taxon>
        <taxon>Paspalum</taxon>
    </lineage>
</organism>
<sequence length="172" mass="19400">MNLSIVQPVCLAVVKDDKAWLWHAQFGHLNFEDLARMSHAGMARGVPQIKHVNELCDSCLSGKQKRMTHGGRNYFLLLVNDSTRFMCLRLLSSKDEATEVIKHFQAKVETETGKKLKVLRTNRGGEFTSVEFGRYCADEGAERHLTAPYSPQQNGVVERHNQTVVGMARSKL</sequence>
<evidence type="ECO:0000313" key="2">
    <source>
        <dbReference type="EMBL" id="WVZ63747.1"/>
    </source>
</evidence>
<dbReference type="Proteomes" id="UP001341281">
    <property type="component" value="Chromosome 03"/>
</dbReference>
<evidence type="ECO:0000313" key="3">
    <source>
        <dbReference type="Proteomes" id="UP001341281"/>
    </source>
</evidence>
<dbReference type="InterPro" id="IPR039537">
    <property type="entry name" value="Retrotran_Ty1/copia-like"/>
</dbReference>
<dbReference type="Gene3D" id="3.30.420.10">
    <property type="entry name" value="Ribonuclease H-like superfamily/Ribonuclease H"/>
    <property type="match status" value="1"/>
</dbReference>
<protein>
    <recommendedName>
        <fullName evidence="1">Integrase catalytic domain-containing protein</fullName>
    </recommendedName>
</protein>
<name>A0AAQ3WJC3_PASNO</name>
<dbReference type="PANTHER" id="PTHR42648:SF25">
    <property type="entry name" value="RNA-DIRECTED DNA POLYMERASE"/>
    <property type="match status" value="1"/>
</dbReference>
<dbReference type="SUPFAM" id="SSF53098">
    <property type="entry name" value="Ribonuclease H-like"/>
    <property type="match status" value="1"/>
</dbReference>
<dbReference type="InterPro" id="IPR025724">
    <property type="entry name" value="GAG-pre-integrase_dom"/>
</dbReference>
<gene>
    <name evidence="2" type="ORF">U9M48_013355</name>
</gene>
<accession>A0AAQ3WJC3</accession>
<dbReference type="GO" id="GO:0003676">
    <property type="term" value="F:nucleic acid binding"/>
    <property type="evidence" value="ECO:0007669"/>
    <property type="project" value="InterPro"/>
</dbReference>
<proteinExistence type="predicted"/>
<feature type="domain" description="Integrase catalytic" evidence="1">
    <location>
        <begin position="43"/>
        <end position="172"/>
    </location>
</feature>
<dbReference type="PANTHER" id="PTHR42648">
    <property type="entry name" value="TRANSPOSASE, PUTATIVE-RELATED"/>
    <property type="match status" value="1"/>
</dbReference>
<evidence type="ECO:0000259" key="1">
    <source>
        <dbReference type="PROSITE" id="PS50994"/>
    </source>
</evidence>
<dbReference type="PROSITE" id="PS50994">
    <property type="entry name" value="INTEGRASE"/>
    <property type="match status" value="1"/>
</dbReference>
<dbReference type="InterPro" id="IPR036397">
    <property type="entry name" value="RNaseH_sf"/>
</dbReference>
<dbReference type="InterPro" id="IPR012337">
    <property type="entry name" value="RNaseH-like_sf"/>
</dbReference>
<reference evidence="2 3" key="1">
    <citation type="submission" date="2024-02" db="EMBL/GenBank/DDBJ databases">
        <title>High-quality chromosome-scale genome assembly of Pensacola bahiagrass (Paspalum notatum Flugge var. saurae).</title>
        <authorList>
            <person name="Vega J.M."/>
            <person name="Podio M."/>
            <person name="Orjuela J."/>
            <person name="Siena L.A."/>
            <person name="Pessino S.C."/>
            <person name="Combes M.C."/>
            <person name="Mariac C."/>
            <person name="Albertini E."/>
            <person name="Pupilli F."/>
            <person name="Ortiz J.P.A."/>
            <person name="Leblanc O."/>
        </authorList>
    </citation>
    <scope>NUCLEOTIDE SEQUENCE [LARGE SCALE GENOMIC DNA]</scope>
    <source>
        <strain evidence="2">R1</strain>
        <tissue evidence="2">Leaf</tissue>
    </source>
</reference>